<keyword evidence="4" id="KW-0963">Cytoplasm</keyword>
<dbReference type="GO" id="GO:0071035">
    <property type="term" value="P:nuclear polyadenylation-dependent rRNA catabolic process"/>
    <property type="evidence" value="ECO:0007669"/>
    <property type="project" value="TreeGrafter"/>
</dbReference>
<dbReference type="InterPro" id="IPR033100">
    <property type="entry name" value="Rrp45"/>
</dbReference>
<evidence type="ECO:0000313" key="8">
    <source>
        <dbReference type="EMBL" id="CAD8787323.1"/>
    </source>
</evidence>
<evidence type="ECO:0000256" key="2">
    <source>
        <dbReference type="ARBA" id="ARBA00004496"/>
    </source>
</evidence>
<reference evidence="8" key="1">
    <citation type="submission" date="2021-01" db="EMBL/GenBank/DDBJ databases">
        <authorList>
            <person name="Corre E."/>
            <person name="Pelletier E."/>
            <person name="Niang G."/>
            <person name="Scheremetjew M."/>
            <person name="Finn R."/>
            <person name="Kale V."/>
            <person name="Holt S."/>
            <person name="Cochrane G."/>
            <person name="Meng A."/>
            <person name="Brown T."/>
            <person name="Cohen L."/>
        </authorList>
    </citation>
    <scope>NUCLEOTIDE SEQUENCE</scope>
    <source>
        <strain evidence="8">SAG 63-3</strain>
    </source>
</reference>
<dbReference type="AlphaFoldDB" id="A0A7S0VF27"/>
<dbReference type="GO" id="GO:0016075">
    <property type="term" value="P:rRNA catabolic process"/>
    <property type="evidence" value="ECO:0007669"/>
    <property type="project" value="TreeGrafter"/>
</dbReference>
<gene>
    <name evidence="8" type="ORF">PPAR00522_LOCUS18920</name>
</gene>
<dbReference type="GO" id="GO:0071028">
    <property type="term" value="P:nuclear mRNA surveillance"/>
    <property type="evidence" value="ECO:0007669"/>
    <property type="project" value="TreeGrafter"/>
</dbReference>
<feature type="region of interest" description="Disordered" evidence="6">
    <location>
        <begin position="501"/>
        <end position="550"/>
    </location>
</feature>
<sequence>MQKNADGFISNNDRNFIVKALLDGCRLDGRKPYDFRKVSFKFSLDGSTATVSLGRTLVMTSITASLDAPFPGRPMEGSIHFNVEISPMASPAFETHQNRSRRQSELATELVRYLERVLRQSGCLDLESLCVITGSHVWNLRLDTHVLNHDGNLMDACALSSLAALHSFRRSDVEFLSEGGTEILVIHSPDVKEPHPLTLFHFPISATFSIFDVSPRRASPSASSMDVSSSSSSSPSPSPLSSAPSPTPGLLASVLDPNVRESAAAAGSVSIAMTMGAHDVCVVQKVGGVGLSAVQLDLCRKIAAEKVDEVAGKLREAVMQYHKARLEARVRRHLALTPEEAARYLGLEGREKRAKGWGRDMRDMRDGEGEEGEEGRREGGLRKETIVNGREDEMDTDDEMGTEDDTCPEVEVIEGRPSEGVRGGGLDADEVGSREGMIEVGKKGGERREERRRRGTPIGEESLKSKGVKGRDYEGRDYEGRGIEKRKGIVRDISGNEATVSSNVIEKQYHSKDSNNNRANNDSIYKSSSRNDESSSTFLHSFSQPPKGERVVDALGNKEGEKGIMTYEDLAEAIKAVAALGIREEMRIGVDRRKEREGVGGARLKRKEGAQRKTAWELLGS</sequence>
<feature type="region of interest" description="Disordered" evidence="6">
    <location>
        <begin position="221"/>
        <end position="253"/>
    </location>
</feature>
<evidence type="ECO:0000259" key="7">
    <source>
        <dbReference type="Pfam" id="PF01138"/>
    </source>
</evidence>
<feature type="compositionally biased region" description="Acidic residues" evidence="6">
    <location>
        <begin position="392"/>
        <end position="405"/>
    </location>
</feature>
<evidence type="ECO:0000256" key="5">
    <source>
        <dbReference type="ARBA" id="ARBA00022884"/>
    </source>
</evidence>
<dbReference type="InterPro" id="IPR027408">
    <property type="entry name" value="PNPase/RNase_PH_dom_sf"/>
</dbReference>
<dbReference type="GO" id="GO:0035925">
    <property type="term" value="F:mRNA 3'-UTR AU-rich region binding"/>
    <property type="evidence" value="ECO:0007669"/>
    <property type="project" value="TreeGrafter"/>
</dbReference>
<dbReference type="SUPFAM" id="SSF55666">
    <property type="entry name" value="Ribonuclease PH domain 2-like"/>
    <property type="match status" value="1"/>
</dbReference>
<dbReference type="Pfam" id="PF01138">
    <property type="entry name" value="RNase_PH"/>
    <property type="match status" value="1"/>
</dbReference>
<keyword evidence="5" id="KW-0694">RNA-binding</keyword>
<dbReference type="InterPro" id="IPR036345">
    <property type="entry name" value="ExoRNase_PH_dom2_sf"/>
</dbReference>
<evidence type="ECO:0000256" key="4">
    <source>
        <dbReference type="ARBA" id="ARBA00022490"/>
    </source>
</evidence>
<dbReference type="SUPFAM" id="SSF54211">
    <property type="entry name" value="Ribosomal protein S5 domain 2-like"/>
    <property type="match status" value="1"/>
</dbReference>
<protein>
    <recommendedName>
        <fullName evidence="7">Exoribonuclease phosphorolytic domain-containing protein</fullName>
    </recommendedName>
</protein>
<dbReference type="InterPro" id="IPR020568">
    <property type="entry name" value="Ribosomal_Su5_D2-typ_SF"/>
</dbReference>
<dbReference type="Gene3D" id="3.30.230.70">
    <property type="entry name" value="GHMP Kinase, N-terminal domain"/>
    <property type="match status" value="1"/>
</dbReference>
<evidence type="ECO:0000256" key="6">
    <source>
        <dbReference type="SAM" id="MobiDB-lite"/>
    </source>
</evidence>
<dbReference type="GO" id="GO:0000177">
    <property type="term" value="C:cytoplasmic exosome (RNase complex)"/>
    <property type="evidence" value="ECO:0007669"/>
    <property type="project" value="TreeGrafter"/>
</dbReference>
<dbReference type="GO" id="GO:0034473">
    <property type="term" value="P:U1 snRNA 3'-end processing"/>
    <property type="evidence" value="ECO:0007669"/>
    <property type="project" value="TreeGrafter"/>
</dbReference>
<feature type="compositionally biased region" description="Basic and acidic residues" evidence="6">
    <location>
        <begin position="461"/>
        <end position="489"/>
    </location>
</feature>
<feature type="domain" description="Exoribonuclease phosphorolytic" evidence="7">
    <location>
        <begin position="35"/>
        <end position="169"/>
    </location>
</feature>
<dbReference type="PANTHER" id="PTHR11097:SF14">
    <property type="entry name" value="EXOSOME COMPLEX COMPONENT RRP45"/>
    <property type="match status" value="1"/>
</dbReference>
<feature type="region of interest" description="Disordered" evidence="6">
    <location>
        <begin position="360"/>
        <end position="405"/>
    </location>
</feature>
<evidence type="ECO:0000256" key="3">
    <source>
        <dbReference type="ARBA" id="ARBA00006678"/>
    </source>
</evidence>
<dbReference type="EMBL" id="HBFM01029147">
    <property type="protein sequence ID" value="CAD8787323.1"/>
    <property type="molecule type" value="Transcribed_RNA"/>
</dbReference>
<dbReference type="CDD" id="cd11368">
    <property type="entry name" value="RNase_PH_RRP45"/>
    <property type="match status" value="1"/>
</dbReference>
<dbReference type="InterPro" id="IPR050590">
    <property type="entry name" value="Exosome_comp_Rrp42_subfam"/>
</dbReference>
<name>A0A7S0VF27_9CHLO</name>
<dbReference type="InterPro" id="IPR001247">
    <property type="entry name" value="ExoRNase_PH_dom1"/>
</dbReference>
<accession>A0A7S0VF27</accession>
<comment type="similarity">
    <text evidence="3">Belongs to the RNase PH family.</text>
</comment>
<feature type="compositionally biased region" description="Basic and acidic residues" evidence="6">
    <location>
        <begin position="374"/>
        <end position="391"/>
    </location>
</feature>
<feature type="region of interest" description="Disordered" evidence="6">
    <location>
        <begin position="441"/>
        <end position="489"/>
    </location>
</feature>
<dbReference type="GO" id="GO:0034476">
    <property type="term" value="P:U5 snRNA 3'-end processing"/>
    <property type="evidence" value="ECO:0007669"/>
    <property type="project" value="TreeGrafter"/>
</dbReference>
<evidence type="ECO:0000256" key="1">
    <source>
        <dbReference type="ARBA" id="ARBA00004123"/>
    </source>
</evidence>
<organism evidence="8">
    <name type="scientific">Polytomella parva</name>
    <dbReference type="NCBI Taxonomy" id="51329"/>
    <lineage>
        <taxon>Eukaryota</taxon>
        <taxon>Viridiplantae</taxon>
        <taxon>Chlorophyta</taxon>
        <taxon>core chlorophytes</taxon>
        <taxon>Chlorophyceae</taxon>
        <taxon>CS clade</taxon>
        <taxon>Chlamydomonadales</taxon>
        <taxon>Chlamydomonadaceae</taxon>
        <taxon>Polytomella</taxon>
    </lineage>
</organism>
<dbReference type="GO" id="GO:0000176">
    <property type="term" value="C:nuclear exosome (RNase complex)"/>
    <property type="evidence" value="ECO:0007669"/>
    <property type="project" value="TreeGrafter"/>
</dbReference>
<dbReference type="GO" id="GO:0000467">
    <property type="term" value="P:exonucleolytic trimming to generate mature 3'-end of 5.8S rRNA from tricistronic rRNA transcript (SSU-rRNA, 5.8S rRNA, LSU-rRNA)"/>
    <property type="evidence" value="ECO:0007669"/>
    <property type="project" value="TreeGrafter"/>
</dbReference>
<proteinExistence type="inferred from homology"/>
<dbReference type="PANTHER" id="PTHR11097">
    <property type="entry name" value="EXOSOME COMPLEX EXONUCLEASE RIBOSOMAL RNA PROCESSING PROTEIN"/>
    <property type="match status" value="1"/>
</dbReference>
<feature type="compositionally biased region" description="Polar residues" evidence="6">
    <location>
        <begin position="516"/>
        <end position="544"/>
    </location>
</feature>
<dbReference type="GO" id="GO:0034475">
    <property type="term" value="P:U4 snRNA 3'-end processing"/>
    <property type="evidence" value="ECO:0007669"/>
    <property type="project" value="TreeGrafter"/>
</dbReference>
<dbReference type="GO" id="GO:0071038">
    <property type="term" value="P:TRAMP-dependent tRNA surveillance pathway"/>
    <property type="evidence" value="ECO:0007669"/>
    <property type="project" value="TreeGrafter"/>
</dbReference>
<comment type="subcellular location">
    <subcellularLocation>
        <location evidence="2">Cytoplasm</location>
    </subcellularLocation>
    <subcellularLocation>
        <location evidence="1">Nucleus</location>
    </subcellularLocation>
</comment>